<sequence>MQHGTTAAVAMLQHPARRAAAAGPACSQRRPFCGGPRTRPRGGPVVPRAAESLAFATDSFSLLMKPETAAILSTAIAALSAVVGASLAEEKKAKLEKELEKERRMRLEMNQVASTVGRYRGPLLEASVDLEQRFWHALTRTGEWTPGADALCFEEVTYTLFTLAQLLGFMEVCRREGPRETMFLDEGSLAGSDTLFTLIEGMRFVMCASPATLQAWGCEGDERDHPGARERKFMMLRASDDCCAASASSVPLRISRGLQRAIGAMMVTTPAGAKRHYTMSYADFANRLQTDPSFAAWFQPIEEALADLLTGPCWDGETVFPVGRWSRVLLMQQLLVETFDLLDPLCLRLGASRRMRLAPVAYKPLPNLEAYRARLVALSGATNGTREWGELANLADPLAVATRARAAAATSNGSSSPGGPRSPASGLGSSAAVPQIEMPDIGAALRNAADEIRARAVGGNGNGSSAPAVGAASRAGTGTAEPVLPLSSVEQQMRCPNEDGGALMQGVIASTMLQRLQQLQTAQAAVAVAAHQQAQQRVQQSQDEAQEAGREGDARVGSGVAPAPSGSRHAAALSSANPRE</sequence>
<organism evidence="3 4">
    <name type="scientific">Raphidocelis subcapitata</name>
    <dbReference type="NCBI Taxonomy" id="307507"/>
    <lineage>
        <taxon>Eukaryota</taxon>
        <taxon>Viridiplantae</taxon>
        <taxon>Chlorophyta</taxon>
        <taxon>core chlorophytes</taxon>
        <taxon>Chlorophyceae</taxon>
        <taxon>CS clade</taxon>
        <taxon>Sphaeropleales</taxon>
        <taxon>Selenastraceae</taxon>
        <taxon>Raphidocelis</taxon>
    </lineage>
</organism>
<dbReference type="AlphaFoldDB" id="A0A2V0PKQ8"/>
<feature type="compositionally biased region" description="Low complexity" evidence="2">
    <location>
        <begin position="534"/>
        <end position="543"/>
    </location>
</feature>
<feature type="region of interest" description="Disordered" evidence="2">
    <location>
        <begin position="406"/>
        <end position="431"/>
    </location>
</feature>
<keyword evidence="4" id="KW-1185">Reference proteome</keyword>
<accession>A0A2V0PKQ8</accession>
<feature type="region of interest" description="Disordered" evidence="2">
    <location>
        <begin position="534"/>
        <end position="580"/>
    </location>
</feature>
<dbReference type="Proteomes" id="UP000247498">
    <property type="component" value="Unassembled WGS sequence"/>
</dbReference>
<proteinExistence type="predicted"/>
<evidence type="ECO:0000313" key="4">
    <source>
        <dbReference type="Proteomes" id="UP000247498"/>
    </source>
</evidence>
<dbReference type="OrthoDB" id="542849at2759"/>
<protein>
    <submittedName>
        <fullName evidence="3">Uncharacterized protein</fullName>
    </submittedName>
</protein>
<feature type="coiled-coil region" evidence="1">
    <location>
        <begin position="85"/>
        <end position="112"/>
    </location>
</feature>
<keyword evidence="1" id="KW-0175">Coiled coil</keyword>
<feature type="region of interest" description="Disordered" evidence="2">
    <location>
        <begin position="20"/>
        <end position="44"/>
    </location>
</feature>
<dbReference type="InParanoid" id="A0A2V0PKQ8"/>
<feature type="region of interest" description="Disordered" evidence="2">
    <location>
        <begin position="456"/>
        <end position="476"/>
    </location>
</feature>
<evidence type="ECO:0000313" key="3">
    <source>
        <dbReference type="EMBL" id="GBG00385.1"/>
    </source>
</evidence>
<evidence type="ECO:0000256" key="2">
    <source>
        <dbReference type="SAM" id="MobiDB-lite"/>
    </source>
</evidence>
<gene>
    <name evidence="3" type="ORF">Rsub_13137</name>
</gene>
<dbReference type="STRING" id="307507.A0A2V0PKQ8"/>
<name>A0A2V0PKQ8_9CHLO</name>
<comment type="caution">
    <text evidence="3">The sequence shown here is derived from an EMBL/GenBank/DDBJ whole genome shotgun (WGS) entry which is preliminary data.</text>
</comment>
<evidence type="ECO:0000256" key="1">
    <source>
        <dbReference type="SAM" id="Coils"/>
    </source>
</evidence>
<reference evidence="3 4" key="1">
    <citation type="journal article" date="2018" name="Sci. Rep.">
        <title>Raphidocelis subcapitata (=Pseudokirchneriella subcapitata) provides an insight into genome evolution and environmental adaptations in the Sphaeropleales.</title>
        <authorList>
            <person name="Suzuki S."/>
            <person name="Yamaguchi H."/>
            <person name="Nakajima N."/>
            <person name="Kawachi M."/>
        </authorList>
    </citation>
    <scope>NUCLEOTIDE SEQUENCE [LARGE SCALE GENOMIC DNA]</scope>
    <source>
        <strain evidence="3 4">NIES-35</strain>
    </source>
</reference>
<dbReference type="EMBL" id="BDRX01000218">
    <property type="protein sequence ID" value="GBG00385.1"/>
    <property type="molecule type" value="Genomic_DNA"/>
</dbReference>